<reference evidence="9" key="1">
    <citation type="submission" date="2016-04" db="EMBL/GenBank/DDBJ databases">
        <title>Polished mammalian reference genomes with single-molecule sequencing and chromosome conformation capture applied to the Capra hircus genome.</title>
        <authorList>
            <person name="Bickhart D.M."/>
            <person name="Koren S."/>
            <person name="Rosen B."/>
            <person name="Hastie A."/>
            <person name="Liachko I."/>
            <person name="Sullivan S.T."/>
            <person name="Burton J."/>
            <person name="Sayre B.L."/>
            <person name="Huson H.J."/>
            <person name="Lee J."/>
            <person name="Lam E."/>
            <person name="Kelley C.M."/>
            <person name="Hutchison J.L."/>
            <person name="Zhou Y."/>
            <person name="Sun J."/>
            <person name="Crisa A."/>
            <person name="Schwartz J.C."/>
            <person name="Hammond J.A."/>
            <person name="Schroeder S.G."/>
            <person name="Liu G.E."/>
            <person name="Dunham M."/>
            <person name="Shendure J."/>
            <person name="Sonstegard T.S."/>
            <person name="Phillippy A.M."/>
            <person name="Van Tassell C.P."/>
            <person name="Smith T.P."/>
        </authorList>
    </citation>
    <scope>NUCLEOTIDE SEQUENCE [LARGE SCALE GENOMIC DNA]</scope>
</reference>
<dbReference type="SMART" id="SM00415">
    <property type="entry name" value="HSF"/>
    <property type="match status" value="1"/>
</dbReference>
<reference evidence="8" key="3">
    <citation type="submission" date="2025-09" db="UniProtKB">
        <authorList>
            <consortium name="Ensembl"/>
        </authorList>
    </citation>
    <scope>IDENTIFICATION</scope>
</reference>
<dbReference type="InterPro" id="IPR036390">
    <property type="entry name" value="WH_DNA-bd_sf"/>
</dbReference>
<dbReference type="PANTHER" id="PTHR10015:SF140">
    <property type="entry name" value="HEAT SHOCK TRANSCRIPTION FACTOR, X-LINKED MEMBER 3-RELATED"/>
    <property type="match status" value="1"/>
</dbReference>
<feature type="region of interest" description="Disordered" evidence="6">
    <location>
        <begin position="216"/>
        <end position="253"/>
    </location>
</feature>
<dbReference type="Ensembl" id="ENSCHIT00000014710.1">
    <property type="protein sequence ID" value="ENSCHIP00000006974.1"/>
    <property type="gene ID" value="ENSCHIG00000010636.1"/>
</dbReference>
<dbReference type="Gene3D" id="1.10.10.10">
    <property type="entry name" value="Winged helix-like DNA-binding domain superfamily/Winged helix DNA-binding domain"/>
    <property type="match status" value="1"/>
</dbReference>
<evidence type="ECO:0000256" key="2">
    <source>
        <dbReference type="ARBA" id="ARBA00006403"/>
    </source>
</evidence>
<dbReference type="GO" id="GO:0005634">
    <property type="term" value="C:nucleus"/>
    <property type="evidence" value="ECO:0007669"/>
    <property type="project" value="UniProtKB-SubCell"/>
</dbReference>
<dbReference type="OMA" id="WSMGSIV"/>
<evidence type="ECO:0000313" key="8">
    <source>
        <dbReference type="Ensembl" id="ENSCHIP00000006974.1"/>
    </source>
</evidence>
<keyword evidence="3" id="KW-0238">DNA-binding</keyword>
<feature type="region of interest" description="Disordered" evidence="6">
    <location>
        <begin position="1"/>
        <end position="56"/>
    </location>
</feature>
<feature type="compositionally biased region" description="Low complexity" evidence="6">
    <location>
        <begin position="1"/>
        <end position="15"/>
    </location>
</feature>
<protein>
    <recommendedName>
        <fullName evidence="7">HSF-type DNA-binding domain-containing protein</fullName>
    </recommendedName>
</protein>
<evidence type="ECO:0000256" key="4">
    <source>
        <dbReference type="ARBA" id="ARBA00023242"/>
    </source>
</evidence>
<dbReference type="Pfam" id="PF00447">
    <property type="entry name" value="HSF_DNA-bind"/>
    <property type="match status" value="1"/>
</dbReference>
<evidence type="ECO:0000256" key="6">
    <source>
        <dbReference type="SAM" id="MobiDB-lite"/>
    </source>
</evidence>
<evidence type="ECO:0000259" key="7">
    <source>
        <dbReference type="SMART" id="SM00415"/>
    </source>
</evidence>
<feature type="domain" description="HSF-type DNA-binding" evidence="7">
    <location>
        <begin position="62"/>
        <end position="161"/>
    </location>
</feature>
<dbReference type="Proteomes" id="UP000291000">
    <property type="component" value="Unassembled WGS sequence"/>
</dbReference>
<organism evidence="8 9">
    <name type="scientific">Capra hircus</name>
    <name type="common">Goat</name>
    <dbReference type="NCBI Taxonomy" id="9925"/>
    <lineage>
        <taxon>Eukaryota</taxon>
        <taxon>Metazoa</taxon>
        <taxon>Chordata</taxon>
        <taxon>Craniata</taxon>
        <taxon>Vertebrata</taxon>
        <taxon>Euteleostomi</taxon>
        <taxon>Mammalia</taxon>
        <taxon>Eutheria</taxon>
        <taxon>Laurasiatheria</taxon>
        <taxon>Artiodactyla</taxon>
        <taxon>Ruminantia</taxon>
        <taxon>Pecora</taxon>
        <taxon>Bovidae</taxon>
        <taxon>Caprinae</taxon>
        <taxon>Capra</taxon>
    </lineage>
</organism>
<keyword evidence="9" id="KW-1185">Reference proteome</keyword>
<sequence>MASQSSHEAQAAQLAPSTDGEPAAGDSCDSSADRNPRSTPPRQSAPQGLNPKTAEEENNVILRLSFPRKLWRIVEDAAFTSTCWNDEVIEVDLSQMEVLQRRGLDQIFETDSIKSFISELNLYEFSKIHPLGRFAGKKMMMIYPNSNFQRDKPLLQNIWRKGNPRTIAQPTASATATIKTKNPQGNTTCSQNPQLVLICVSGLWSMGSIVRRAGRNHLPSEQGSPSGEGTSSNATSVPPATFGRDGTGELPKSPSEYPDYNLVMTLHKTCYSILMVALSVMAPNEAPEVEEEQGESLDYTCVLCALQGQAQSLNC</sequence>
<dbReference type="GO" id="GO:0003700">
    <property type="term" value="F:DNA-binding transcription factor activity"/>
    <property type="evidence" value="ECO:0007669"/>
    <property type="project" value="InterPro"/>
</dbReference>
<name>A0A452E4Q6_CAPHI</name>
<evidence type="ECO:0000313" key="9">
    <source>
        <dbReference type="Proteomes" id="UP000291000"/>
    </source>
</evidence>
<dbReference type="GO" id="GO:0043565">
    <property type="term" value="F:sequence-specific DNA binding"/>
    <property type="evidence" value="ECO:0007669"/>
    <property type="project" value="InterPro"/>
</dbReference>
<dbReference type="InterPro" id="IPR036388">
    <property type="entry name" value="WH-like_DNA-bd_sf"/>
</dbReference>
<evidence type="ECO:0000256" key="1">
    <source>
        <dbReference type="ARBA" id="ARBA00004123"/>
    </source>
</evidence>
<proteinExistence type="inferred from homology"/>
<comment type="similarity">
    <text evidence="2 5">Belongs to the HSF family.</text>
</comment>
<evidence type="ECO:0000256" key="3">
    <source>
        <dbReference type="ARBA" id="ARBA00023125"/>
    </source>
</evidence>
<dbReference type="InterPro" id="IPR000232">
    <property type="entry name" value="HSF_DNA-bd"/>
</dbReference>
<reference evidence="8" key="2">
    <citation type="submission" date="2025-08" db="UniProtKB">
        <authorList>
            <consortium name="Ensembl"/>
        </authorList>
    </citation>
    <scope>IDENTIFICATION</scope>
</reference>
<feature type="compositionally biased region" description="Polar residues" evidence="6">
    <location>
        <begin position="219"/>
        <end position="238"/>
    </location>
</feature>
<dbReference type="AlphaFoldDB" id="A0A452E4Q6"/>
<dbReference type="GeneTree" id="ENSGT00940000161825"/>
<accession>A0A452E4Q6</accession>
<comment type="subcellular location">
    <subcellularLocation>
        <location evidence="1">Nucleus</location>
    </subcellularLocation>
</comment>
<dbReference type="SUPFAM" id="SSF46785">
    <property type="entry name" value="Winged helix' DNA-binding domain"/>
    <property type="match status" value="1"/>
</dbReference>
<dbReference type="PANTHER" id="PTHR10015">
    <property type="entry name" value="HEAT SHOCK TRANSCRIPTION FACTOR"/>
    <property type="match status" value="1"/>
</dbReference>
<keyword evidence="4" id="KW-0539">Nucleus</keyword>
<evidence type="ECO:0000256" key="5">
    <source>
        <dbReference type="RuleBase" id="RU004020"/>
    </source>
</evidence>